<evidence type="ECO:0000256" key="1">
    <source>
        <dbReference type="ARBA" id="ARBA00004571"/>
    </source>
</evidence>
<accession>Q7NIY1</accession>
<dbReference type="PANTHER" id="PTHR30069:SF29">
    <property type="entry name" value="HEMOGLOBIN AND HEMOGLOBIN-HAPTOGLOBIN-BINDING PROTEIN 1-RELATED"/>
    <property type="match status" value="1"/>
</dbReference>
<dbReference type="GO" id="GO:0044718">
    <property type="term" value="P:siderophore transmembrane transport"/>
    <property type="evidence" value="ECO:0000318"/>
    <property type="project" value="GO_Central"/>
</dbReference>
<evidence type="ECO:0000256" key="3">
    <source>
        <dbReference type="ARBA" id="ARBA00022452"/>
    </source>
</evidence>
<gene>
    <name evidence="15" type="ordered locus">glr2051</name>
</gene>
<reference evidence="15 16" key="1">
    <citation type="journal article" date="2003" name="DNA Res.">
        <title>Complete genome structure of Gloeobacter violaceus PCC 7421, a cyanobacterium that lacks thylakoids.</title>
        <authorList>
            <person name="Nakamura Y."/>
            <person name="Kaneko T."/>
            <person name="Sato S."/>
            <person name="Mimuro M."/>
            <person name="Miyashita H."/>
            <person name="Tsuchiya T."/>
            <person name="Sasamoto S."/>
            <person name="Watanabe A."/>
            <person name="Kawashima K."/>
            <person name="Kishida Y."/>
            <person name="Kiyokawa C."/>
            <person name="Kohara M."/>
            <person name="Matsumoto M."/>
            <person name="Matsuno A."/>
            <person name="Nakazaki N."/>
            <person name="Shimpo S."/>
            <person name="Takeuchi C."/>
            <person name="Yamada M."/>
            <person name="Tabata S."/>
        </authorList>
    </citation>
    <scope>NUCLEOTIDE SEQUENCE [LARGE SCALE GENOMIC DNA]</scope>
    <source>
        <strain evidence="16">ATCC 29082 / PCC 7421</strain>
    </source>
</reference>
<dbReference type="GO" id="GO:0009279">
    <property type="term" value="C:cell outer membrane"/>
    <property type="evidence" value="ECO:0000318"/>
    <property type="project" value="GO_Central"/>
</dbReference>
<evidence type="ECO:0000256" key="6">
    <source>
        <dbReference type="ARBA" id="ARBA00023077"/>
    </source>
</evidence>
<evidence type="ECO:0000313" key="16">
    <source>
        <dbReference type="Proteomes" id="UP000000557"/>
    </source>
</evidence>
<keyword evidence="2 10" id="KW-0813">Transport</keyword>
<dbReference type="PATRIC" id="fig|251221.4.peg.2085"/>
<keyword evidence="6 11" id="KW-0798">TonB box</keyword>
<evidence type="ECO:0000256" key="10">
    <source>
        <dbReference type="PROSITE-ProRule" id="PRU01360"/>
    </source>
</evidence>
<feature type="chain" id="PRO_5004291863" evidence="12">
    <location>
        <begin position="23"/>
        <end position="708"/>
    </location>
</feature>
<evidence type="ECO:0000256" key="7">
    <source>
        <dbReference type="ARBA" id="ARBA00023136"/>
    </source>
</evidence>
<evidence type="ECO:0000256" key="2">
    <source>
        <dbReference type="ARBA" id="ARBA00022448"/>
    </source>
</evidence>
<reference evidence="15 16" key="2">
    <citation type="journal article" date="2003" name="DNA Res.">
        <title>Complete genome structure of Gloeobacter violaceus PCC 7421, a cyanobacterium that lacks thylakoids (supplement).</title>
        <authorList>
            <person name="Nakamura Y."/>
            <person name="Kaneko T."/>
            <person name="Sato S."/>
            <person name="Mimuro M."/>
            <person name="Miyashita H."/>
            <person name="Tsuchiya T."/>
            <person name="Sasamoto S."/>
            <person name="Watanabe A."/>
            <person name="Kawashima K."/>
            <person name="Kishida Y."/>
            <person name="Kiyokawa C."/>
            <person name="Kohara M."/>
            <person name="Matsumoto M."/>
            <person name="Matsuno A."/>
            <person name="Nakazaki N."/>
            <person name="Shimpo S."/>
            <person name="Takeuchi C."/>
            <person name="Yamada M."/>
            <person name="Tabata S."/>
        </authorList>
    </citation>
    <scope>NUCLEOTIDE SEQUENCE [LARGE SCALE GENOMIC DNA]</scope>
    <source>
        <strain evidence="16">ATCC 29082 / PCC 7421</strain>
    </source>
</reference>
<dbReference type="Proteomes" id="UP000000557">
    <property type="component" value="Chromosome"/>
</dbReference>
<dbReference type="CDD" id="cd01347">
    <property type="entry name" value="ligand_gated_channel"/>
    <property type="match status" value="1"/>
</dbReference>
<feature type="signal peptide" evidence="12">
    <location>
        <begin position="1"/>
        <end position="22"/>
    </location>
</feature>
<keyword evidence="3 10" id="KW-1134">Transmembrane beta strand</keyword>
<name>Q7NIY1_GLOVI</name>
<dbReference type="InterPro" id="IPR039426">
    <property type="entry name" value="TonB-dep_rcpt-like"/>
</dbReference>
<evidence type="ECO:0000313" key="15">
    <source>
        <dbReference type="EMBL" id="BAC89992.1"/>
    </source>
</evidence>
<dbReference type="RefSeq" id="WP_011142049.1">
    <property type="nucleotide sequence ID" value="NC_005125.1"/>
</dbReference>
<keyword evidence="5 12" id="KW-0732">Signal</keyword>
<comment type="subcellular location">
    <subcellularLocation>
        <location evidence="1 10">Cell outer membrane</location>
        <topology evidence="1 10">Multi-pass membrane protein</topology>
    </subcellularLocation>
</comment>
<dbReference type="InterPro" id="IPR012910">
    <property type="entry name" value="Plug_dom"/>
</dbReference>
<evidence type="ECO:0000256" key="4">
    <source>
        <dbReference type="ARBA" id="ARBA00022692"/>
    </source>
</evidence>
<keyword evidence="7 10" id="KW-0472">Membrane</keyword>
<dbReference type="KEGG" id="gvi:glr2051"/>
<dbReference type="STRING" id="251221.gene:10759544"/>
<dbReference type="OrthoDB" id="492319at2"/>
<evidence type="ECO:0000256" key="9">
    <source>
        <dbReference type="ARBA" id="ARBA00023237"/>
    </source>
</evidence>
<dbReference type="PANTHER" id="PTHR30069">
    <property type="entry name" value="TONB-DEPENDENT OUTER MEMBRANE RECEPTOR"/>
    <property type="match status" value="1"/>
</dbReference>
<dbReference type="InParanoid" id="Q7NIY1"/>
<dbReference type="HOGENOM" id="CLU_008287_18_4_3"/>
<dbReference type="Pfam" id="PF07715">
    <property type="entry name" value="Plug"/>
    <property type="match status" value="1"/>
</dbReference>
<dbReference type="InterPro" id="IPR036942">
    <property type="entry name" value="Beta-barrel_TonB_sf"/>
</dbReference>
<dbReference type="PhylomeDB" id="Q7NIY1"/>
<evidence type="ECO:0000256" key="8">
    <source>
        <dbReference type="ARBA" id="ARBA00023170"/>
    </source>
</evidence>
<keyword evidence="4 10" id="KW-0812">Transmembrane</keyword>
<dbReference type="GO" id="GO:0015344">
    <property type="term" value="F:siderophore uptake transmembrane transporter activity"/>
    <property type="evidence" value="ECO:0000318"/>
    <property type="project" value="GO_Central"/>
</dbReference>
<dbReference type="Gene3D" id="2.40.170.20">
    <property type="entry name" value="TonB-dependent receptor, beta-barrel domain"/>
    <property type="match status" value="1"/>
</dbReference>
<evidence type="ECO:0000259" key="13">
    <source>
        <dbReference type="Pfam" id="PF00593"/>
    </source>
</evidence>
<dbReference type="SUPFAM" id="SSF56935">
    <property type="entry name" value="Porins"/>
    <property type="match status" value="1"/>
</dbReference>
<evidence type="ECO:0000259" key="14">
    <source>
        <dbReference type="Pfam" id="PF07715"/>
    </source>
</evidence>
<dbReference type="eggNOG" id="COG4771">
    <property type="taxonomic scope" value="Bacteria"/>
</dbReference>
<keyword evidence="9 10" id="KW-0998">Cell outer membrane</keyword>
<keyword evidence="8" id="KW-0675">Receptor</keyword>
<dbReference type="Gene3D" id="2.170.130.10">
    <property type="entry name" value="TonB-dependent receptor, plug domain"/>
    <property type="match status" value="1"/>
</dbReference>
<dbReference type="Pfam" id="PF00593">
    <property type="entry name" value="TonB_dep_Rec_b-barrel"/>
    <property type="match status" value="1"/>
</dbReference>
<protein>
    <submittedName>
        <fullName evidence="15">Glr2051 protein</fullName>
    </submittedName>
</protein>
<comment type="similarity">
    <text evidence="10 11">Belongs to the TonB-dependent receptor family.</text>
</comment>
<proteinExistence type="inferred from homology"/>
<keyword evidence="16" id="KW-1185">Reference proteome</keyword>
<evidence type="ECO:0000256" key="11">
    <source>
        <dbReference type="RuleBase" id="RU003357"/>
    </source>
</evidence>
<sequence>MRFSCLSVLLILGAALVAPAYAQQTPDLPGAPDTTQAAESDLDEVTVTANRRATPRSKTPATVSIKTRSELDREQPLLRTVADALQTLPGITINRLGLLSGAANIRGLTGERIAVLVDGERLPNLEFGPDLGSVDPFRVERLEVLKGPASSIYGADAFGGVINIITTLPRFDTPPKVRTYLYGGNFSEIGGNVEFQGPNVVAGLSLRTAGDAKDGLSRPIPTNGTGYDAFDAYASGRIDFDATNHLELRFDRYRQSYADLNGFPTPPFVFAQNQFRNRDRYSIAYINDGAPGGTSFALRANYQKNERRFDNTTAVTIPVFASPFAVGGNGTSSLFGTPSRQAAFFPPAPPTFITLTTPSSTYSLTETYGLSAQANTALGSAVLTYGYDFSQDASTSIDRFAVPSVQSPLATRSFNGVFLQGSYDITPSFTVAGGVRYDTYDQNTNTGLVNNANRVTFNAGAIYSITPELALRANFAQGFRPPSLLFLFGSSPEGTFFAPSAGNVQANPNLRPERADNFDIGINYTSPEFRAGITYFNNQVTDFLGFGPLVAFGAPPFGPPPPSQTVLNKNVQLQGLEFSSAYFFSPQAFFEANLTYVDGRDGSGLPLSQLEVFPLTALLRLVYDDKTFNALLQSRIYGGQGSVIGNNGVVGPGTPPAGVLDLSFGYRFVPNVQLTVSVENVTNAQYIYPTSGFVAPGARLLGAVRAEF</sequence>
<feature type="domain" description="TonB-dependent receptor plug" evidence="14">
    <location>
        <begin position="57"/>
        <end position="161"/>
    </location>
</feature>
<feature type="domain" description="TonB-dependent receptor-like beta-barrel" evidence="13">
    <location>
        <begin position="226"/>
        <end position="681"/>
    </location>
</feature>
<dbReference type="EnsemblBacteria" id="BAC89992">
    <property type="protein sequence ID" value="BAC89992"/>
    <property type="gene ID" value="BAC89992"/>
</dbReference>
<dbReference type="EMBL" id="BA000045">
    <property type="protein sequence ID" value="BAC89992.1"/>
    <property type="molecule type" value="Genomic_DNA"/>
</dbReference>
<evidence type="ECO:0000256" key="12">
    <source>
        <dbReference type="SAM" id="SignalP"/>
    </source>
</evidence>
<dbReference type="PROSITE" id="PS52016">
    <property type="entry name" value="TONB_DEPENDENT_REC_3"/>
    <property type="match status" value="1"/>
</dbReference>
<dbReference type="InterPro" id="IPR037066">
    <property type="entry name" value="Plug_dom_sf"/>
</dbReference>
<dbReference type="AlphaFoldDB" id="Q7NIY1"/>
<dbReference type="InterPro" id="IPR000531">
    <property type="entry name" value="Beta-barrel_TonB"/>
</dbReference>
<evidence type="ECO:0000256" key="5">
    <source>
        <dbReference type="ARBA" id="ARBA00022729"/>
    </source>
</evidence>
<organism evidence="15 16">
    <name type="scientific">Gloeobacter violaceus (strain ATCC 29082 / PCC 7421)</name>
    <dbReference type="NCBI Taxonomy" id="251221"/>
    <lineage>
        <taxon>Bacteria</taxon>
        <taxon>Bacillati</taxon>
        <taxon>Cyanobacteriota</taxon>
        <taxon>Cyanophyceae</taxon>
        <taxon>Gloeobacterales</taxon>
        <taxon>Gloeobacteraceae</taxon>
        <taxon>Gloeobacter</taxon>
    </lineage>
</organism>